<protein>
    <recommendedName>
        <fullName evidence="3">NADH-quinone oxidoreductase subunit C</fullName>
        <ecNumber evidence="3">7.1.1.-</ecNumber>
    </recommendedName>
    <alternativeName>
        <fullName evidence="3">NADH dehydrogenase I subunit C</fullName>
    </alternativeName>
    <alternativeName>
        <fullName evidence="3">NDH-1 subunit C</fullName>
    </alternativeName>
</protein>
<comment type="subunit">
    <text evidence="3">NDH-1 is composed of 14 different subunits. Subunits NuoB, C, D, E, F, and G constitute the peripheral sector of the complex.</text>
</comment>
<dbReference type="EMBL" id="CP000473">
    <property type="protein sequence ID" value="ABJ86630.1"/>
    <property type="molecule type" value="Genomic_DNA"/>
</dbReference>
<comment type="function">
    <text evidence="3">NDH-1 shuttles electrons from NADH, via FMN and iron-sulfur (Fe-S) centers, to quinones in the respiratory chain. The immediate electron acceptor for the enzyme in this species is believed to be ubiquinone. Couples the redox reaction to proton translocation (for every two electrons transferred, four hydrogen ions are translocated across the cytoplasmic membrane), and thus conserves the redox energy in a proton gradient.</text>
</comment>
<dbReference type="InterPro" id="IPR010218">
    <property type="entry name" value="NADH_DH_suC"/>
</dbReference>
<dbReference type="EC" id="7.1.1.-" evidence="3"/>
<dbReference type="Gene3D" id="3.30.460.80">
    <property type="entry name" value="NADH:ubiquinone oxidoreductase, 30kDa subunit"/>
    <property type="match status" value="1"/>
</dbReference>
<dbReference type="InterPro" id="IPR001268">
    <property type="entry name" value="NADH_UbQ_OxRdtase_30kDa_su"/>
</dbReference>
<dbReference type="GO" id="GO:0005886">
    <property type="term" value="C:plasma membrane"/>
    <property type="evidence" value="ECO:0007669"/>
    <property type="project" value="UniProtKB-SubCell"/>
</dbReference>
<name>Q01UP0_SOLUE</name>
<dbReference type="InParanoid" id="Q01UP0"/>
<keyword evidence="3 4" id="KW-0520">NAD</keyword>
<sequence>MAATPWDSDLARELKERFGEGISETSTYLGQNFLVARPDSVIPILEYLKLEADFDYLVDVTAVDWPKRAERFDLVYILYSFSRNERVRVKAFIADGYKPETAVGVHLTANWLEREVFDMFGIEFAGHPDMRRILMPEEWQGYPLRKDYGILQQDARWVQENLEIESGQ</sequence>
<evidence type="ECO:0000313" key="7">
    <source>
        <dbReference type="EMBL" id="ABJ86630.1"/>
    </source>
</evidence>
<evidence type="ECO:0000256" key="5">
    <source>
        <dbReference type="RuleBase" id="RU003582"/>
    </source>
</evidence>
<keyword evidence="2 3" id="KW-0813">Transport</keyword>
<dbReference type="KEGG" id="sus:Acid_5683"/>
<dbReference type="SUPFAM" id="SSF143243">
    <property type="entry name" value="Nqo5-like"/>
    <property type="match status" value="1"/>
</dbReference>
<dbReference type="STRING" id="234267.Acid_5683"/>
<evidence type="ECO:0000256" key="4">
    <source>
        <dbReference type="RuleBase" id="RU003456"/>
    </source>
</evidence>
<dbReference type="GO" id="GO:0008137">
    <property type="term" value="F:NADH dehydrogenase (ubiquinone) activity"/>
    <property type="evidence" value="ECO:0007669"/>
    <property type="project" value="InterPro"/>
</dbReference>
<dbReference type="AlphaFoldDB" id="Q01UP0"/>
<evidence type="ECO:0000256" key="1">
    <source>
        <dbReference type="ARBA" id="ARBA00007569"/>
    </source>
</evidence>
<keyword evidence="3 4" id="KW-1278">Translocase</keyword>
<dbReference type="GO" id="GO:0050136">
    <property type="term" value="F:NADH dehydrogenase (quinone) (non-electrogenic) activity"/>
    <property type="evidence" value="ECO:0007669"/>
    <property type="project" value="UniProtKB-UniRule"/>
</dbReference>
<dbReference type="eggNOG" id="COG0852">
    <property type="taxonomic scope" value="Bacteria"/>
</dbReference>
<organism evidence="7">
    <name type="scientific">Solibacter usitatus (strain Ellin6076)</name>
    <dbReference type="NCBI Taxonomy" id="234267"/>
    <lineage>
        <taxon>Bacteria</taxon>
        <taxon>Pseudomonadati</taxon>
        <taxon>Acidobacteriota</taxon>
        <taxon>Terriglobia</taxon>
        <taxon>Bryobacterales</taxon>
        <taxon>Solibacteraceae</taxon>
        <taxon>Candidatus Solibacter</taxon>
    </lineage>
</organism>
<dbReference type="HAMAP" id="MF_01357">
    <property type="entry name" value="NDH1_NuoC"/>
    <property type="match status" value="1"/>
</dbReference>
<evidence type="ECO:0000256" key="3">
    <source>
        <dbReference type="HAMAP-Rule" id="MF_01357"/>
    </source>
</evidence>
<evidence type="ECO:0000259" key="6">
    <source>
        <dbReference type="Pfam" id="PF00329"/>
    </source>
</evidence>
<dbReference type="InterPro" id="IPR037232">
    <property type="entry name" value="NADH_quin_OxRdtase_su_C/D-like"/>
</dbReference>
<accession>Q01UP0</accession>
<dbReference type="HOGENOM" id="CLU_042628_6_0_0"/>
<keyword evidence="3" id="KW-0830">Ubiquinone</keyword>
<dbReference type="OrthoDB" id="9801496at2"/>
<proteinExistence type="inferred from homology"/>
<gene>
    <name evidence="3" type="primary">nuoC</name>
    <name evidence="7" type="ordered locus">Acid_5683</name>
</gene>
<reference evidence="7" key="1">
    <citation type="submission" date="2006-10" db="EMBL/GenBank/DDBJ databases">
        <title>Complete sequence of Solibacter usitatus Ellin6076.</title>
        <authorList>
            <consortium name="US DOE Joint Genome Institute"/>
            <person name="Copeland A."/>
            <person name="Lucas S."/>
            <person name="Lapidus A."/>
            <person name="Barry K."/>
            <person name="Detter J.C."/>
            <person name="Glavina del Rio T."/>
            <person name="Hammon N."/>
            <person name="Israni S."/>
            <person name="Dalin E."/>
            <person name="Tice H."/>
            <person name="Pitluck S."/>
            <person name="Thompson L.S."/>
            <person name="Brettin T."/>
            <person name="Bruce D."/>
            <person name="Han C."/>
            <person name="Tapia R."/>
            <person name="Gilna P."/>
            <person name="Schmutz J."/>
            <person name="Larimer F."/>
            <person name="Land M."/>
            <person name="Hauser L."/>
            <person name="Kyrpides N."/>
            <person name="Mikhailova N."/>
            <person name="Janssen P.H."/>
            <person name="Kuske C.R."/>
            <person name="Richardson P."/>
        </authorList>
    </citation>
    <scope>NUCLEOTIDE SEQUENCE</scope>
    <source>
        <strain evidence="7">Ellin6076</strain>
    </source>
</reference>
<evidence type="ECO:0000256" key="2">
    <source>
        <dbReference type="ARBA" id="ARBA00022448"/>
    </source>
</evidence>
<dbReference type="InterPro" id="IPR020396">
    <property type="entry name" value="NADH_UbQ_OxRdtase_CS"/>
</dbReference>
<dbReference type="GO" id="GO:0048038">
    <property type="term" value="F:quinone binding"/>
    <property type="evidence" value="ECO:0007669"/>
    <property type="project" value="UniProtKB-KW"/>
</dbReference>
<keyword evidence="3" id="KW-0472">Membrane</keyword>
<comment type="catalytic activity">
    <reaction evidence="3 5">
        <text>a quinone + NADH + 5 H(+)(in) = a quinol + NAD(+) + 4 H(+)(out)</text>
        <dbReference type="Rhea" id="RHEA:57888"/>
        <dbReference type="ChEBI" id="CHEBI:15378"/>
        <dbReference type="ChEBI" id="CHEBI:24646"/>
        <dbReference type="ChEBI" id="CHEBI:57540"/>
        <dbReference type="ChEBI" id="CHEBI:57945"/>
        <dbReference type="ChEBI" id="CHEBI:132124"/>
    </reaction>
</comment>
<dbReference type="Pfam" id="PF00329">
    <property type="entry name" value="Complex1_30kDa"/>
    <property type="match status" value="1"/>
</dbReference>
<comment type="similarity">
    <text evidence="1 3 4">Belongs to the complex I 30 kDa subunit family.</text>
</comment>
<dbReference type="PANTHER" id="PTHR10884">
    <property type="entry name" value="NADH DEHYDROGENASE UBIQUINONE IRON-SULFUR PROTEIN 3"/>
    <property type="match status" value="1"/>
</dbReference>
<dbReference type="PANTHER" id="PTHR10884:SF14">
    <property type="entry name" value="NADH DEHYDROGENASE [UBIQUINONE] IRON-SULFUR PROTEIN 3, MITOCHONDRIAL"/>
    <property type="match status" value="1"/>
</dbReference>
<comment type="subcellular location">
    <subcellularLocation>
        <location evidence="3">Cell membrane</location>
        <topology evidence="3">Peripheral membrane protein</topology>
        <orientation evidence="3">Cytoplasmic side</orientation>
    </subcellularLocation>
</comment>
<dbReference type="PROSITE" id="PS00542">
    <property type="entry name" value="COMPLEX1_30K"/>
    <property type="match status" value="1"/>
</dbReference>
<dbReference type="NCBIfam" id="TIGR01961">
    <property type="entry name" value="NuoC_fam"/>
    <property type="match status" value="1"/>
</dbReference>
<feature type="domain" description="NADH:ubiquinone oxidoreductase 30kDa subunit" evidence="6">
    <location>
        <begin position="36"/>
        <end position="149"/>
    </location>
</feature>
<keyword evidence="3 5" id="KW-0874">Quinone</keyword>
<keyword evidence="3" id="KW-1003">Cell membrane</keyword>